<comment type="caution">
    <text evidence="2">The sequence shown here is derived from an EMBL/GenBank/DDBJ whole genome shotgun (WGS) entry which is preliminary data.</text>
</comment>
<keyword evidence="1" id="KW-0472">Membrane</keyword>
<name>A0A3D8IYA7_9HELI</name>
<feature type="transmembrane region" description="Helical" evidence="1">
    <location>
        <begin position="6"/>
        <end position="27"/>
    </location>
</feature>
<proteinExistence type="predicted"/>
<evidence type="ECO:0000313" key="3">
    <source>
        <dbReference type="Proteomes" id="UP000257067"/>
    </source>
</evidence>
<gene>
    <name evidence="2" type="ORF">CQA62_01055</name>
</gene>
<keyword evidence="1" id="KW-0812">Transmembrane</keyword>
<dbReference type="EMBL" id="NXLU01000001">
    <property type="protein sequence ID" value="RDU70033.1"/>
    <property type="molecule type" value="Genomic_DNA"/>
</dbReference>
<keyword evidence="3" id="KW-1185">Reference proteome</keyword>
<reference evidence="2 3" key="1">
    <citation type="submission" date="2018-04" db="EMBL/GenBank/DDBJ databases">
        <title>Novel Campyloabacter and Helicobacter Species and Strains.</title>
        <authorList>
            <person name="Mannion A.J."/>
            <person name="Shen Z."/>
            <person name="Fox J.G."/>
        </authorList>
    </citation>
    <scope>NUCLEOTIDE SEQUENCE [LARGE SCALE GENOMIC DNA]</scope>
    <source>
        <strain evidence="2 3">ATCC 700242</strain>
    </source>
</reference>
<protein>
    <submittedName>
        <fullName evidence="2">Superinfection immunity protein</fullName>
    </submittedName>
</protein>
<dbReference type="OrthoDB" id="9814116at2"/>
<keyword evidence="1" id="KW-1133">Transmembrane helix</keyword>
<sequence length="69" mass="8282">MEWIFILLGLLFLILLIRIFFLPARIAHSKNTRNKRKILLSNLFLGWTLISWFIILLWAINDKEEEVNV</sequence>
<dbReference type="InterPro" id="IPR016410">
    <property type="entry name" value="Phage_imm"/>
</dbReference>
<dbReference type="Proteomes" id="UP000257067">
    <property type="component" value="Unassembled WGS sequence"/>
</dbReference>
<evidence type="ECO:0000256" key="1">
    <source>
        <dbReference type="SAM" id="Phobius"/>
    </source>
</evidence>
<organism evidence="2 3">
    <name type="scientific">Helicobacter cholecystus</name>
    <dbReference type="NCBI Taxonomy" id="45498"/>
    <lineage>
        <taxon>Bacteria</taxon>
        <taxon>Pseudomonadati</taxon>
        <taxon>Campylobacterota</taxon>
        <taxon>Epsilonproteobacteria</taxon>
        <taxon>Campylobacterales</taxon>
        <taxon>Helicobacteraceae</taxon>
        <taxon>Helicobacter</taxon>
    </lineage>
</organism>
<dbReference type="Pfam" id="PF14373">
    <property type="entry name" value="Imm_superinfect"/>
    <property type="match status" value="1"/>
</dbReference>
<evidence type="ECO:0000313" key="2">
    <source>
        <dbReference type="EMBL" id="RDU70033.1"/>
    </source>
</evidence>
<accession>A0A3D8IYA7</accession>
<dbReference type="AlphaFoldDB" id="A0A3D8IYA7"/>
<feature type="transmembrane region" description="Helical" evidence="1">
    <location>
        <begin position="39"/>
        <end position="60"/>
    </location>
</feature>
<dbReference type="RefSeq" id="WP_104723850.1">
    <property type="nucleotide sequence ID" value="NZ_FZNE01000002.1"/>
</dbReference>